<name>F7Q0D4_9MOLU</name>
<evidence type="ECO:0000256" key="1">
    <source>
        <dbReference type="ARBA" id="ARBA00022448"/>
    </source>
</evidence>
<dbReference type="GO" id="GO:0016020">
    <property type="term" value="C:membrane"/>
    <property type="evidence" value="ECO:0007669"/>
    <property type="project" value="InterPro"/>
</dbReference>
<dbReference type="InterPro" id="IPR017871">
    <property type="entry name" value="ABC_transporter-like_CS"/>
</dbReference>
<keyword evidence="4 8" id="KW-0067">ATP-binding</keyword>
<feature type="domain" description="ABC transporter" evidence="7">
    <location>
        <begin position="2"/>
        <end position="247"/>
    </location>
</feature>
<dbReference type="EMBL" id="AFNU02000003">
    <property type="protein sequence ID" value="ERJ12720.1"/>
    <property type="molecule type" value="Genomic_DNA"/>
</dbReference>
<evidence type="ECO:0000256" key="6">
    <source>
        <dbReference type="ARBA" id="ARBA00023136"/>
    </source>
</evidence>
<dbReference type="PANTHER" id="PTHR43166">
    <property type="entry name" value="AMINO ACID IMPORT ATP-BINDING PROTEIN"/>
    <property type="match status" value="1"/>
</dbReference>
<evidence type="ECO:0000259" key="7">
    <source>
        <dbReference type="PROSITE" id="PS50893"/>
    </source>
</evidence>
<keyword evidence="1" id="KW-0813">Transport</keyword>
<reference evidence="8 9" key="1">
    <citation type="journal article" date="2011" name="J. Bacteriol.">
        <title>Genome sequence of Haloplasma contractile, an unusual contractile bacterium from a deep-sea anoxic brine lake.</title>
        <authorList>
            <person name="Antunes A."/>
            <person name="Alam I."/>
            <person name="El Dorry H."/>
            <person name="Siam R."/>
            <person name="Robertson A."/>
            <person name="Bajic V.B."/>
            <person name="Stingl U."/>
        </authorList>
    </citation>
    <scope>NUCLEOTIDE SEQUENCE [LARGE SCALE GENOMIC DNA]</scope>
    <source>
        <strain evidence="8 9">SSD-17B</strain>
    </source>
</reference>
<dbReference type="NCBIfam" id="TIGR02315">
    <property type="entry name" value="ABC_phnC"/>
    <property type="match status" value="1"/>
</dbReference>
<evidence type="ECO:0000256" key="3">
    <source>
        <dbReference type="ARBA" id="ARBA00022741"/>
    </source>
</evidence>
<dbReference type="PROSITE" id="PS50893">
    <property type="entry name" value="ABC_TRANSPORTER_2"/>
    <property type="match status" value="1"/>
</dbReference>
<dbReference type="SUPFAM" id="SSF52540">
    <property type="entry name" value="P-loop containing nucleoside triphosphate hydrolases"/>
    <property type="match status" value="1"/>
</dbReference>
<dbReference type="InterPro" id="IPR003593">
    <property type="entry name" value="AAA+_ATPase"/>
</dbReference>
<dbReference type="OrthoDB" id="9791546at2"/>
<dbReference type="InParanoid" id="F7Q0D4"/>
<proteinExistence type="predicted"/>
<keyword evidence="6" id="KW-0472">Membrane</keyword>
<dbReference type="AlphaFoldDB" id="F7Q0D4"/>
<dbReference type="Pfam" id="PF00005">
    <property type="entry name" value="ABC_tran"/>
    <property type="match status" value="1"/>
</dbReference>
<dbReference type="GO" id="GO:0005524">
    <property type="term" value="F:ATP binding"/>
    <property type="evidence" value="ECO:0007669"/>
    <property type="project" value="UniProtKB-KW"/>
</dbReference>
<dbReference type="Proteomes" id="UP000005707">
    <property type="component" value="Unassembled WGS sequence"/>
</dbReference>
<evidence type="ECO:0000256" key="4">
    <source>
        <dbReference type="ARBA" id="ARBA00022840"/>
    </source>
</evidence>
<reference evidence="8 9" key="2">
    <citation type="journal article" date="2013" name="PLoS ONE">
        <title>INDIGO - INtegrated Data Warehouse of MIcrobial GenOmes with Examples from the Red Sea Extremophiles.</title>
        <authorList>
            <person name="Alam I."/>
            <person name="Antunes A."/>
            <person name="Kamau A.A."/>
            <person name="Ba Alawi W."/>
            <person name="Kalkatawi M."/>
            <person name="Stingl U."/>
            <person name="Bajic V.B."/>
        </authorList>
    </citation>
    <scope>NUCLEOTIDE SEQUENCE [LARGE SCALE GENOMIC DNA]</scope>
    <source>
        <strain evidence="8 9">SSD-17B</strain>
    </source>
</reference>
<dbReference type="GO" id="GO:0016887">
    <property type="term" value="F:ATP hydrolysis activity"/>
    <property type="evidence" value="ECO:0007669"/>
    <property type="project" value="InterPro"/>
</dbReference>
<keyword evidence="3" id="KW-0547">Nucleotide-binding</keyword>
<accession>F7Q0D4</accession>
<evidence type="ECO:0000256" key="2">
    <source>
        <dbReference type="ARBA" id="ARBA00022475"/>
    </source>
</evidence>
<keyword evidence="2" id="KW-1003">Cell membrane</keyword>
<dbReference type="CDD" id="cd03256">
    <property type="entry name" value="ABC_PhnC_transporter"/>
    <property type="match status" value="1"/>
</dbReference>
<dbReference type="PROSITE" id="PS00211">
    <property type="entry name" value="ABC_TRANSPORTER_1"/>
    <property type="match status" value="1"/>
</dbReference>
<dbReference type="InterPro" id="IPR003439">
    <property type="entry name" value="ABC_transporter-like_ATP-bd"/>
</dbReference>
<dbReference type="SMART" id="SM00382">
    <property type="entry name" value="AAA"/>
    <property type="match status" value="1"/>
</dbReference>
<sequence>MIKLKNVSVRYKKGEVHAINNLSLSFEKGEFVCVLGKSGAGKSTFIRCINGIQKPTTGEVVINNTSLLNLKEKELRVVRSNIGMIFQQNYLIPRLTVFQNVITGTFGKRKAWKNLLGVFTDEEKERSNRALRAVELENLTERRVEQLSGGQIQRVGIARALVQKPYVILGDEPVASLDISTSIKIFKLLEKIHKEKQIVTIINVHDVQLAKRFATRIVALKNGEVIFDGAPGELTRDVMNQIYDSEWD</sequence>
<dbReference type="GO" id="GO:0015416">
    <property type="term" value="F:ABC-type phosphonate transporter activity"/>
    <property type="evidence" value="ECO:0007669"/>
    <property type="project" value="InterPro"/>
</dbReference>
<dbReference type="InterPro" id="IPR012693">
    <property type="entry name" value="ABC_transpr_PhnC"/>
</dbReference>
<dbReference type="PANTHER" id="PTHR43166:SF6">
    <property type="entry name" value="PHOSPHONATES IMPORT ATP-BINDING PROTEIN PHNC"/>
    <property type="match status" value="1"/>
</dbReference>
<keyword evidence="9" id="KW-1185">Reference proteome</keyword>
<dbReference type="InterPro" id="IPR050086">
    <property type="entry name" value="MetN_ABC_transporter-like"/>
</dbReference>
<evidence type="ECO:0000313" key="8">
    <source>
        <dbReference type="EMBL" id="ERJ12720.1"/>
    </source>
</evidence>
<comment type="caution">
    <text evidence="8">The sequence shown here is derived from an EMBL/GenBank/DDBJ whole genome shotgun (WGS) entry which is preliminary data.</text>
</comment>
<dbReference type="InterPro" id="IPR027417">
    <property type="entry name" value="P-loop_NTPase"/>
</dbReference>
<dbReference type="Gene3D" id="3.40.50.300">
    <property type="entry name" value="P-loop containing nucleotide triphosphate hydrolases"/>
    <property type="match status" value="1"/>
</dbReference>
<dbReference type="eggNOG" id="COG3638">
    <property type="taxonomic scope" value="Bacteria"/>
</dbReference>
<organism evidence="8 9">
    <name type="scientific">Haloplasma contractile SSD-17B</name>
    <dbReference type="NCBI Taxonomy" id="1033810"/>
    <lineage>
        <taxon>Bacteria</taxon>
        <taxon>Bacillati</taxon>
        <taxon>Mycoplasmatota</taxon>
        <taxon>Mollicutes</taxon>
        <taxon>Haloplasmatales</taxon>
        <taxon>Haloplasmataceae</taxon>
        <taxon>Haloplasma</taxon>
    </lineage>
</organism>
<keyword evidence="5" id="KW-1278">Translocase</keyword>
<evidence type="ECO:0000313" key="9">
    <source>
        <dbReference type="Proteomes" id="UP000005707"/>
    </source>
</evidence>
<dbReference type="STRING" id="1033810.HLPCO_001060"/>
<evidence type="ECO:0000256" key="5">
    <source>
        <dbReference type="ARBA" id="ARBA00022967"/>
    </source>
</evidence>
<gene>
    <name evidence="8" type="primary">phnC</name>
    <name evidence="8" type="ORF">HLPCO_001060</name>
</gene>
<dbReference type="RefSeq" id="WP_008825870.1">
    <property type="nucleotide sequence ID" value="NZ_AFNU02000003.1"/>
</dbReference>
<protein>
    <submittedName>
        <fullName evidence="8">Phosphonates import ATP-binding protein PhnC</fullName>
    </submittedName>
</protein>